<dbReference type="EMBL" id="MU005986">
    <property type="protein sequence ID" value="KAF2859974.1"/>
    <property type="molecule type" value="Genomic_DNA"/>
</dbReference>
<evidence type="ECO:0000313" key="2">
    <source>
        <dbReference type="Proteomes" id="UP000799421"/>
    </source>
</evidence>
<dbReference type="Proteomes" id="UP000799421">
    <property type="component" value="Unassembled WGS sequence"/>
</dbReference>
<feature type="non-terminal residue" evidence="1">
    <location>
        <position position="1"/>
    </location>
</feature>
<name>A0A6A7BXN9_9PEZI</name>
<gene>
    <name evidence="1" type="ORF">K470DRAFT_202459</name>
</gene>
<dbReference type="AlphaFoldDB" id="A0A6A7BXN9"/>
<keyword evidence="2" id="KW-1185">Reference proteome</keyword>
<organism evidence="1 2">
    <name type="scientific">Piedraia hortae CBS 480.64</name>
    <dbReference type="NCBI Taxonomy" id="1314780"/>
    <lineage>
        <taxon>Eukaryota</taxon>
        <taxon>Fungi</taxon>
        <taxon>Dikarya</taxon>
        <taxon>Ascomycota</taxon>
        <taxon>Pezizomycotina</taxon>
        <taxon>Dothideomycetes</taxon>
        <taxon>Dothideomycetidae</taxon>
        <taxon>Capnodiales</taxon>
        <taxon>Piedraiaceae</taxon>
        <taxon>Piedraia</taxon>
    </lineage>
</organism>
<sequence length="70" mass="8459">DEQLRCLRKPIPRGAFFVTVYQYDLWLPDERIAYVTKPNYNVNLAGIRIPWWVYIRRMLSGRPKDLYILS</sequence>
<feature type="non-terminal residue" evidence="1">
    <location>
        <position position="70"/>
    </location>
</feature>
<accession>A0A6A7BXN9</accession>
<dbReference type="OrthoDB" id="3913028at2759"/>
<proteinExistence type="predicted"/>
<reference evidence="1" key="1">
    <citation type="journal article" date="2020" name="Stud. Mycol.">
        <title>101 Dothideomycetes genomes: a test case for predicting lifestyles and emergence of pathogens.</title>
        <authorList>
            <person name="Haridas S."/>
            <person name="Albert R."/>
            <person name="Binder M."/>
            <person name="Bloem J."/>
            <person name="Labutti K."/>
            <person name="Salamov A."/>
            <person name="Andreopoulos B."/>
            <person name="Baker S."/>
            <person name="Barry K."/>
            <person name="Bills G."/>
            <person name="Bluhm B."/>
            <person name="Cannon C."/>
            <person name="Castanera R."/>
            <person name="Culley D."/>
            <person name="Daum C."/>
            <person name="Ezra D."/>
            <person name="Gonzalez J."/>
            <person name="Henrissat B."/>
            <person name="Kuo A."/>
            <person name="Liang C."/>
            <person name="Lipzen A."/>
            <person name="Lutzoni F."/>
            <person name="Magnuson J."/>
            <person name="Mondo S."/>
            <person name="Nolan M."/>
            <person name="Ohm R."/>
            <person name="Pangilinan J."/>
            <person name="Park H.-J."/>
            <person name="Ramirez L."/>
            <person name="Alfaro M."/>
            <person name="Sun H."/>
            <person name="Tritt A."/>
            <person name="Yoshinaga Y."/>
            <person name="Zwiers L.-H."/>
            <person name="Turgeon B."/>
            <person name="Goodwin S."/>
            <person name="Spatafora J."/>
            <person name="Crous P."/>
            <person name="Grigoriev I."/>
        </authorList>
    </citation>
    <scope>NUCLEOTIDE SEQUENCE</scope>
    <source>
        <strain evidence="1">CBS 480.64</strain>
    </source>
</reference>
<protein>
    <submittedName>
        <fullName evidence="1">Uncharacterized protein</fullName>
    </submittedName>
</protein>
<evidence type="ECO:0000313" key="1">
    <source>
        <dbReference type="EMBL" id="KAF2859974.1"/>
    </source>
</evidence>